<accession>A0AAV7JN04</accession>
<evidence type="ECO:0000256" key="1">
    <source>
        <dbReference type="ARBA" id="ARBA00007818"/>
    </source>
</evidence>
<dbReference type="PANTHER" id="PTHR12857:SF0">
    <property type="entry name" value="CXXC MOTIF CONTAINING ZINC BINDING PROTEIN"/>
    <property type="match status" value="1"/>
</dbReference>
<dbReference type="PANTHER" id="PTHR12857">
    <property type="entry name" value="CXXC MOTIF CONTAINING ZINC BINDING PROTEIN"/>
    <property type="match status" value="1"/>
</dbReference>
<dbReference type="InterPro" id="IPR008584">
    <property type="entry name" value="CXXC_Zn-binding_euk"/>
</dbReference>
<gene>
    <name evidence="4" type="ORF">LOD99_6119</name>
</gene>
<dbReference type="Proteomes" id="UP001165289">
    <property type="component" value="Unassembled WGS sequence"/>
</dbReference>
<keyword evidence="3" id="KW-0862">Zinc</keyword>
<comment type="similarity">
    <text evidence="1">Belongs to the UPF0587 family.</text>
</comment>
<evidence type="ECO:0000313" key="4">
    <source>
        <dbReference type="EMBL" id="KAI6650202.1"/>
    </source>
</evidence>
<comment type="caution">
    <text evidence="4">The sequence shown here is derived from an EMBL/GenBank/DDBJ whole genome shotgun (WGS) entry which is preliminary data.</text>
</comment>
<dbReference type="AlphaFoldDB" id="A0AAV7JN04"/>
<protein>
    <recommendedName>
        <fullName evidence="6">CXXC motif containing zinc binding protein</fullName>
    </recommendedName>
</protein>
<proteinExistence type="inferred from homology"/>
<organism evidence="4 5">
    <name type="scientific">Oopsacas minuta</name>
    <dbReference type="NCBI Taxonomy" id="111878"/>
    <lineage>
        <taxon>Eukaryota</taxon>
        <taxon>Metazoa</taxon>
        <taxon>Porifera</taxon>
        <taxon>Hexactinellida</taxon>
        <taxon>Hexasterophora</taxon>
        <taxon>Lyssacinosida</taxon>
        <taxon>Leucopsacidae</taxon>
        <taxon>Oopsacas</taxon>
    </lineage>
</organism>
<dbReference type="SUPFAM" id="SSF141678">
    <property type="entry name" value="MAL13P1.257-like"/>
    <property type="match status" value="1"/>
</dbReference>
<evidence type="ECO:0000256" key="2">
    <source>
        <dbReference type="ARBA" id="ARBA00022723"/>
    </source>
</evidence>
<dbReference type="GO" id="GO:0008270">
    <property type="term" value="F:zinc ion binding"/>
    <property type="evidence" value="ECO:0007669"/>
    <property type="project" value="TreeGrafter"/>
</dbReference>
<keyword evidence="5" id="KW-1185">Reference proteome</keyword>
<reference evidence="4 5" key="1">
    <citation type="journal article" date="2023" name="BMC Biol.">
        <title>The compact genome of the sponge Oopsacas minuta (Hexactinellida) is lacking key metazoan core genes.</title>
        <authorList>
            <person name="Santini S."/>
            <person name="Schenkelaars Q."/>
            <person name="Jourda C."/>
            <person name="Duchesne M."/>
            <person name="Belahbib H."/>
            <person name="Rocher C."/>
            <person name="Selva M."/>
            <person name="Riesgo A."/>
            <person name="Vervoort M."/>
            <person name="Leys S.P."/>
            <person name="Kodjabachian L."/>
            <person name="Le Bivic A."/>
            <person name="Borchiellini C."/>
            <person name="Claverie J.M."/>
            <person name="Renard E."/>
        </authorList>
    </citation>
    <scope>NUCLEOTIDE SEQUENCE [LARGE SCALE GENOMIC DNA]</scope>
    <source>
        <strain evidence="4">SPO-2</strain>
    </source>
</reference>
<dbReference type="Pfam" id="PF05907">
    <property type="entry name" value="CXXC_Zn-b_euk"/>
    <property type="match status" value="1"/>
</dbReference>
<keyword evidence="2" id="KW-0479">Metal-binding</keyword>
<evidence type="ECO:0000256" key="3">
    <source>
        <dbReference type="ARBA" id="ARBA00022833"/>
    </source>
</evidence>
<sequence>MGKFAIQIKALLENCTNLRVSGADYIWSLKLRCTACGESTQKWHTVNPLDTFPMAGGKGKANLIIKCKMCGRSNSVNMCVDFLTAYTSEDSEQFKTIVVVEGRGIEPYEFLPNGEFVCEGTVTGTAFKGIALDSGDWADFDDASNLPVGIYDCNTQIVPI</sequence>
<evidence type="ECO:0008006" key="6">
    <source>
        <dbReference type="Google" id="ProtNLM"/>
    </source>
</evidence>
<name>A0AAV7JN04_9METZ</name>
<evidence type="ECO:0000313" key="5">
    <source>
        <dbReference type="Proteomes" id="UP001165289"/>
    </source>
</evidence>
<dbReference type="EMBL" id="JAKMXF010000313">
    <property type="protein sequence ID" value="KAI6650202.1"/>
    <property type="molecule type" value="Genomic_DNA"/>
</dbReference>